<dbReference type="Gene3D" id="2.40.100.20">
    <property type="match status" value="1"/>
</dbReference>
<proteinExistence type="predicted"/>
<organism evidence="2 3">
    <name type="scientific">Streptomyces coeruleoprunus</name>
    <dbReference type="NCBI Taxonomy" id="285563"/>
    <lineage>
        <taxon>Bacteria</taxon>
        <taxon>Bacillati</taxon>
        <taxon>Actinomycetota</taxon>
        <taxon>Actinomycetes</taxon>
        <taxon>Kitasatosporales</taxon>
        <taxon>Streptomycetaceae</taxon>
        <taxon>Streptomyces</taxon>
    </lineage>
</organism>
<gene>
    <name evidence="2" type="ORF">ACFPM3_11050</name>
</gene>
<accession>A0ABV9XB37</accession>
<dbReference type="Pfam" id="PF04126">
    <property type="entry name" value="Cyclophil_like"/>
    <property type="match status" value="1"/>
</dbReference>
<dbReference type="InterPro" id="IPR025658">
    <property type="entry name" value="Cyclophilin_TM1367"/>
</dbReference>
<feature type="domain" description="Cyclophilin TM1367-like" evidence="1">
    <location>
        <begin position="1"/>
        <end position="120"/>
    </location>
</feature>
<dbReference type="SUPFAM" id="SSF50891">
    <property type="entry name" value="Cyclophilin-like"/>
    <property type="match status" value="1"/>
</dbReference>
<keyword evidence="3" id="KW-1185">Reference proteome</keyword>
<evidence type="ECO:0000313" key="2">
    <source>
        <dbReference type="EMBL" id="MFC5022669.1"/>
    </source>
</evidence>
<evidence type="ECO:0000259" key="1">
    <source>
        <dbReference type="Pfam" id="PF04126"/>
    </source>
</evidence>
<dbReference type="RefSeq" id="WP_345690648.1">
    <property type="nucleotide sequence ID" value="NZ_BAABIT010000001.1"/>
</dbReference>
<name>A0ABV9XB37_9ACTN</name>
<comment type="caution">
    <text evidence="2">The sequence shown here is derived from an EMBL/GenBank/DDBJ whole genome shotgun (WGS) entry which is preliminary data.</text>
</comment>
<sequence length="125" mass="13370">MQIHISWPAGHTTATIEETPTSKALAGVLPIISTARTWGEEVYFDTPVSVPTEADARQVVEPGTVAFWTEGDALALPYGPTPISRGDECRLASPCNILGTLDDDPRVLSTVRDGDPIRVELITGV</sequence>
<protein>
    <submittedName>
        <fullName evidence="2">Cyclophilin-like fold protein</fullName>
    </submittedName>
</protein>
<dbReference type="EMBL" id="JBHSJD010000007">
    <property type="protein sequence ID" value="MFC5022669.1"/>
    <property type="molecule type" value="Genomic_DNA"/>
</dbReference>
<dbReference type="Proteomes" id="UP001595829">
    <property type="component" value="Unassembled WGS sequence"/>
</dbReference>
<reference evidence="3" key="1">
    <citation type="journal article" date="2019" name="Int. J. Syst. Evol. Microbiol.">
        <title>The Global Catalogue of Microorganisms (GCM) 10K type strain sequencing project: providing services to taxonomists for standard genome sequencing and annotation.</title>
        <authorList>
            <consortium name="The Broad Institute Genomics Platform"/>
            <consortium name="The Broad Institute Genome Sequencing Center for Infectious Disease"/>
            <person name="Wu L."/>
            <person name="Ma J."/>
        </authorList>
    </citation>
    <scope>NUCLEOTIDE SEQUENCE [LARGE SCALE GENOMIC DNA]</scope>
    <source>
        <strain evidence="3">CGMCC 4.1648</strain>
    </source>
</reference>
<evidence type="ECO:0000313" key="3">
    <source>
        <dbReference type="Proteomes" id="UP001595829"/>
    </source>
</evidence>
<dbReference type="InterPro" id="IPR029000">
    <property type="entry name" value="Cyclophilin-like_dom_sf"/>
</dbReference>